<accession>A0A4V6RGF1</accession>
<evidence type="ECO:0000313" key="3">
    <source>
        <dbReference type="Proteomes" id="UP000310200"/>
    </source>
</evidence>
<reference evidence="2 3" key="1">
    <citation type="journal article" date="2019" name="Philos. Trans. R. Soc. Lond., B, Biol. Sci.">
        <title>Ant behaviour and brain gene expression of defending hosts depend on the ecological success of the intruding social parasite.</title>
        <authorList>
            <person name="Kaur R."/>
            <person name="Stoldt M."/>
            <person name="Jongepier E."/>
            <person name="Feldmeyer B."/>
            <person name="Menzel F."/>
            <person name="Bornberg-Bauer E."/>
            <person name="Foitzik S."/>
        </authorList>
    </citation>
    <scope>NUCLEOTIDE SEQUENCE [LARGE SCALE GENOMIC DNA]</scope>
    <source>
        <tissue evidence="2">Whole body</tissue>
    </source>
</reference>
<feature type="transmembrane region" description="Helical" evidence="1">
    <location>
        <begin position="6"/>
        <end position="24"/>
    </location>
</feature>
<feature type="transmembrane region" description="Helical" evidence="1">
    <location>
        <begin position="36"/>
        <end position="55"/>
    </location>
</feature>
<dbReference type="Proteomes" id="UP000310200">
    <property type="component" value="Unassembled WGS sequence"/>
</dbReference>
<keyword evidence="1" id="KW-0812">Transmembrane</keyword>
<protein>
    <submittedName>
        <fullName evidence="2">Gustatory receptor</fullName>
    </submittedName>
</protein>
<feature type="transmembrane region" description="Helical" evidence="1">
    <location>
        <begin position="61"/>
        <end position="85"/>
    </location>
</feature>
<keyword evidence="3" id="KW-1185">Reference proteome</keyword>
<proteinExistence type="predicted"/>
<evidence type="ECO:0000313" key="2">
    <source>
        <dbReference type="EMBL" id="TGZ46194.1"/>
    </source>
</evidence>
<keyword evidence="2" id="KW-0675">Receptor</keyword>
<name>A0A4V6RGF1_9HYME</name>
<sequence>MTKTVETALAPLLITGSFCNLGLFEYPLGQPRPYLTCLYFLTTWSLFAYFFYYLVYISSTLFLYTSWPSMIIMISAIVSMLVSLFRYKVRVLKCTTNP</sequence>
<comment type="caution">
    <text evidence="2">The sequence shown here is derived from an EMBL/GenBank/DDBJ whole genome shotgun (WGS) entry which is preliminary data.</text>
</comment>
<keyword evidence="1" id="KW-0472">Membrane</keyword>
<organism evidence="2 3">
    <name type="scientific">Temnothorax longispinosus</name>
    <dbReference type="NCBI Taxonomy" id="300112"/>
    <lineage>
        <taxon>Eukaryota</taxon>
        <taxon>Metazoa</taxon>
        <taxon>Ecdysozoa</taxon>
        <taxon>Arthropoda</taxon>
        <taxon>Hexapoda</taxon>
        <taxon>Insecta</taxon>
        <taxon>Pterygota</taxon>
        <taxon>Neoptera</taxon>
        <taxon>Endopterygota</taxon>
        <taxon>Hymenoptera</taxon>
        <taxon>Apocrita</taxon>
        <taxon>Aculeata</taxon>
        <taxon>Formicoidea</taxon>
        <taxon>Formicidae</taxon>
        <taxon>Myrmicinae</taxon>
        <taxon>Temnothorax</taxon>
    </lineage>
</organism>
<evidence type="ECO:0000256" key="1">
    <source>
        <dbReference type="SAM" id="Phobius"/>
    </source>
</evidence>
<gene>
    <name evidence="2" type="ORF">DBV15_06533</name>
</gene>
<dbReference type="EMBL" id="QBLH01002927">
    <property type="protein sequence ID" value="TGZ46194.1"/>
    <property type="molecule type" value="Genomic_DNA"/>
</dbReference>
<keyword evidence="1" id="KW-1133">Transmembrane helix</keyword>
<dbReference type="AlphaFoldDB" id="A0A4V6RGF1"/>